<gene>
    <name evidence="2" type="ORF">KC19_2G152800</name>
</gene>
<feature type="signal peptide" evidence="1">
    <location>
        <begin position="1"/>
        <end position="21"/>
    </location>
</feature>
<keyword evidence="1" id="KW-0732">Signal</keyword>
<feature type="chain" id="PRO_5035946984" description="Secreted protein" evidence="1">
    <location>
        <begin position="22"/>
        <end position="89"/>
    </location>
</feature>
<protein>
    <recommendedName>
        <fullName evidence="4">Secreted protein</fullName>
    </recommendedName>
</protein>
<name>A0A8T0IY00_CERPU</name>
<accession>A0A8T0IY00</accession>
<dbReference type="EMBL" id="CM026422">
    <property type="protein sequence ID" value="KAG0587263.1"/>
    <property type="molecule type" value="Genomic_DNA"/>
</dbReference>
<reference evidence="2" key="1">
    <citation type="submission" date="2020-06" db="EMBL/GenBank/DDBJ databases">
        <title>WGS assembly of Ceratodon purpureus strain R40.</title>
        <authorList>
            <person name="Carey S.B."/>
            <person name="Jenkins J."/>
            <person name="Shu S."/>
            <person name="Lovell J.T."/>
            <person name="Sreedasyam A."/>
            <person name="Maumus F."/>
            <person name="Tiley G.P."/>
            <person name="Fernandez-Pozo N."/>
            <person name="Barry K."/>
            <person name="Chen C."/>
            <person name="Wang M."/>
            <person name="Lipzen A."/>
            <person name="Daum C."/>
            <person name="Saski C.A."/>
            <person name="Payton A.C."/>
            <person name="Mcbreen J.C."/>
            <person name="Conrad R.E."/>
            <person name="Kollar L.M."/>
            <person name="Olsson S."/>
            <person name="Huttunen S."/>
            <person name="Landis J.B."/>
            <person name="Wickett N.J."/>
            <person name="Johnson M.G."/>
            <person name="Rensing S.A."/>
            <person name="Grimwood J."/>
            <person name="Schmutz J."/>
            <person name="Mcdaniel S.F."/>
        </authorList>
    </citation>
    <scope>NUCLEOTIDE SEQUENCE</scope>
    <source>
        <strain evidence="2">R40</strain>
    </source>
</reference>
<evidence type="ECO:0000313" key="3">
    <source>
        <dbReference type="Proteomes" id="UP000822688"/>
    </source>
</evidence>
<evidence type="ECO:0000256" key="1">
    <source>
        <dbReference type="SAM" id="SignalP"/>
    </source>
</evidence>
<dbReference type="AlphaFoldDB" id="A0A8T0IY00"/>
<comment type="caution">
    <text evidence="2">The sequence shown here is derived from an EMBL/GenBank/DDBJ whole genome shotgun (WGS) entry which is preliminary data.</text>
</comment>
<evidence type="ECO:0008006" key="4">
    <source>
        <dbReference type="Google" id="ProtNLM"/>
    </source>
</evidence>
<dbReference type="Proteomes" id="UP000822688">
    <property type="component" value="Chromosome 2"/>
</dbReference>
<evidence type="ECO:0000313" key="2">
    <source>
        <dbReference type="EMBL" id="KAG0587263.1"/>
    </source>
</evidence>
<sequence>MWVGGSLVAWEWMGIASCGWANCWDRGIYGFKFGVLPRCVVNCRSITCGMWIRRYFPQSEIELGRGTWTGHASRPCAHVERVAGPRSEC</sequence>
<keyword evidence="3" id="KW-1185">Reference proteome</keyword>
<organism evidence="2 3">
    <name type="scientific">Ceratodon purpureus</name>
    <name type="common">Fire moss</name>
    <name type="synonym">Dicranum purpureum</name>
    <dbReference type="NCBI Taxonomy" id="3225"/>
    <lineage>
        <taxon>Eukaryota</taxon>
        <taxon>Viridiplantae</taxon>
        <taxon>Streptophyta</taxon>
        <taxon>Embryophyta</taxon>
        <taxon>Bryophyta</taxon>
        <taxon>Bryophytina</taxon>
        <taxon>Bryopsida</taxon>
        <taxon>Dicranidae</taxon>
        <taxon>Pseudoditrichales</taxon>
        <taxon>Ditrichaceae</taxon>
        <taxon>Ceratodon</taxon>
    </lineage>
</organism>
<proteinExistence type="predicted"/>